<organism evidence="5 6">
    <name type="scientific">Malassezia globosa (strain ATCC MYA-4612 / CBS 7966)</name>
    <name type="common">Dandruff-associated fungus</name>
    <dbReference type="NCBI Taxonomy" id="425265"/>
    <lineage>
        <taxon>Eukaryota</taxon>
        <taxon>Fungi</taxon>
        <taxon>Dikarya</taxon>
        <taxon>Basidiomycota</taxon>
        <taxon>Ustilaginomycotina</taxon>
        <taxon>Malasseziomycetes</taxon>
        <taxon>Malasseziales</taxon>
        <taxon>Malasseziaceae</taxon>
        <taxon>Malassezia</taxon>
    </lineage>
</organism>
<feature type="region of interest" description="Disordered" evidence="3">
    <location>
        <begin position="176"/>
        <end position="226"/>
    </location>
</feature>
<dbReference type="GeneID" id="5854007"/>
<dbReference type="Proteomes" id="UP000008837">
    <property type="component" value="Unassembled WGS sequence"/>
</dbReference>
<dbReference type="Pfam" id="PF00439">
    <property type="entry name" value="Bromodomain"/>
    <property type="match status" value="1"/>
</dbReference>
<gene>
    <name evidence="5" type="ORF">MGL_3245</name>
</gene>
<dbReference type="InterPro" id="IPR037782">
    <property type="entry name" value="Spt7"/>
</dbReference>
<evidence type="ECO:0000256" key="2">
    <source>
        <dbReference type="PROSITE-ProRule" id="PRU00035"/>
    </source>
</evidence>
<evidence type="ECO:0000313" key="6">
    <source>
        <dbReference type="Proteomes" id="UP000008837"/>
    </source>
</evidence>
<feature type="domain" description="Bromo" evidence="4">
    <location>
        <begin position="1"/>
        <end position="43"/>
    </location>
</feature>
<evidence type="ECO:0000256" key="3">
    <source>
        <dbReference type="SAM" id="MobiDB-lite"/>
    </source>
</evidence>
<comment type="caution">
    <text evidence="5">The sequence shown here is derived from an EMBL/GenBank/DDBJ whole genome shotgun (WGS) entry which is preliminary data.</text>
</comment>
<feature type="region of interest" description="Disordered" evidence="3">
    <location>
        <begin position="317"/>
        <end position="342"/>
    </location>
</feature>
<evidence type="ECO:0000313" key="5">
    <source>
        <dbReference type="EMBL" id="EDP42487.1"/>
    </source>
</evidence>
<dbReference type="PANTHER" id="PTHR47343:SF1">
    <property type="entry name" value="TRANSCRIPTIONAL ACTIVATOR SPT7"/>
    <property type="match status" value="1"/>
</dbReference>
<dbReference type="STRING" id="425265.A8Q8C4"/>
<evidence type="ECO:0000259" key="4">
    <source>
        <dbReference type="PROSITE" id="PS50014"/>
    </source>
</evidence>
<dbReference type="AlphaFoldDB" id="A8Q8C4"/>
<dbReference type="GO" id="GO:0006357">
    <property type="term" value="P:regulation of transcription by RNA polymerase II"/>
    <property type="evidence" value="ECO:0007669"/>
    <property type="project" value="TreeGrafter"/>
</dbReference>
<keyword evidence="1 2" id="KW-0103">Bromodomain</keyword>
<dbReference type="Gene3D" id="1.20.920.10">
    <property type="entry name" value="Bromodomain-like"/>
    <property type="match status" value="1"/>
</dbReference>
<dbReference type="RefSeq" id="XP_001729701.1">
    <property type="nucleotide sequence ID" value="XM_001729649.1"/>
</dbReference>
<feature type="region of interest" description="Disordered" evidence="3">
    <location>
        <begin position="428"/>
        <end position="461"/>
    </location>
</feature>
<accession>A8Q8C4</accession>
<evidence type="ECO:0000256" key="1">
    <source>
        <dbReference type="ARBA" id="ARBA00023117"/>
    </source>
</evidence>
<dbReference type="GO" id="GO:0006325">
    <property type="term" value="P:chromatin organization"/>
    <property type="evidence" value="ECO:0007669"/>
    <property type="project" value="UniProtKB-ARBA"/>
</dbReference>
<feature type="compositionally biased region" description="Low complexity" evidence="3">
    <location>
        <begin position="103"/>
        <end position="121"/>
    </location>
</feature>
<name>A8Q8C4_MALGO</name>
<dbReference type="InterPro" id="IPR036427">
    <property type="entry name" value="Bromodomain-like_sf"/>
</dbReference>
<protein>
    <recommendedName>
        <fullName evidence="4">Bromo domain-containing protein</fullName>
    </recommendedName>
</protein>
<dbReference type="PROSITE" id="PS50014">
    <property type="entry name" value="BROMODOMAIN_2"/>
    <property type="match status" value="1"/>
</dbReference>
<dbReference type="PANTHER" id="PTHR47343">
    <property type="entry name" value="TRANSCRIPTIONAL ACTIVATOR SPT7"/>
    <property type="match status" value="1"/>
</dbReference>
<keyword evidence="6" id="KW-1185">Reference proteome</keyword>
<proteinExistence type="predicted"/>
<feature type="region of interest" description="Disordered" evidence="3">
    <location>
        <begin position="354"/>
        <end position="385"/>
    </location>
</feature>
<dbReference type="InParanoid" id="A8Q8C4"/>
<sequence>MDLGTMQKKLRSGQYKTKNQFAHDLNLIWDNCLVYNASPTHPLRRNATFMRRKANHLLEFLSDKHESKDLLAQWQLSSSTTSNMPRVSSDVASTSADILSTSSTGTFNGSGNNNNNNNTNNDKVGAHLEGSGMSIDPTVPLSSHPTPLPQRYALRRTTDSSRVFHELDVNMSKLEEGTHFSHLQPSASTSSTMPTSRSTSLAPTLDVLKQVSPSTPDPLSTALRRPPATAQQRWWSACSSDAMLCAGTPVLRHESYEPPARFLATESEHLTSRLPTQRPGVPRMMARNIRMLQRLYHTHNKLYQLAEAVELDLPIPPSLGEISSSEEEDEQEEMEVDKDVEAETKARADQVVLEEEEHNLHAPHNALKRPEKQRHSDTGPGPANEAIELCVPYASHAPPPRLSASYAHAQASWQVQTLLAHAGFEGTHSAPVPGAGRRRYRVPNGPWSDASSVHGPVCPPF</sequence>
<dbReference type="SUPFAM" id="SSF47370">
    <property type="entry name" value="Bromodomain"/>
    <property type="match status" value="1"/>
</dbReference>
<reference evidence="5 6" key="1">
    <citation type="journal article" date="2007" name="Proc. Natl. Acad. Sci. U.S.A.">
        <title>Dandruff-associated Malassezia genomes reveal convergent and divergent virulence traits shared with plant and human fungal pathogens.</title>
        <authorList>
            <person name="Xu J."/>
            <person name="Saunders C.W."/>
            <person name="Hu P."/>
            <person name="Grant R.A."/>
            <person name="Boekhout T."/>
            <person name="Kuramae E.E."/>
            <person name="Kronstad J.W."/>
            <person name="Deangelis Y.M."/>
            <person name="Reeder N.L."/>
            <person name="Johnstone K.R."/>
            <person name="Leland M."/>
            <person name="Fieno A.M."/>
            <person name="Begley W.M."/>
            <person name="Sun Y."/>
            <person name="Lacey M.P."/>
            <person name="Chaudhary T."/>
            <person name="Keough T."/>
            <person name="Chu L."/>
            <person name="Sears R."/>
            <person name="Yuan B."/>
            <person name="Dawson T.L.Jr."/>
        </authorList>
    </citation>
    <scope>NUCLEOTIDE SEQUENCE [LARGE SCALE GENOMIC DNA]</scope>
    <source>
        <strain evidence="6">ATCC MYA-4612 / CBS 7966</strain>
    </source>
</reference>
<feature type="compositionally biased region" description="Basic and acidic residues" evidence="3">
    <location>
        <begin position="368"/>
        <end position="377"/>
    </location>
</feature>
<dbReference type="VEuPathDB" id="FungiDB:MGL_3245"/>
<dbReference type="InterPro" id="IPR001487">
    <property type="entry name" value="Bromodomain"/>
</dbReference>
<dbReference type="GO" id="GO:0000124">
    <property type="term" value="C:SAGA complex"/>
    <property type="evidence" value="ECO:0007669"/>
    <property type="project" value="InterPro"/>
</dbReference>
<feature type="region of interest" description="Disordered" evidence="3">
    <location>
        <begin position="103"/>
        <end position="149"/>
    </location>
</feature>
<dbReference type="EMBL" id="AAYY01000011">
    <property type="protein sequence ID" value="EDP42487.1"/>
    <property type="molecule type" value="Genomic_DNA"/>
</dbReference>
<dbReference type="GO" id="GO:0005198">
    <property type="term" value="F:structural molecule activity"/>
    <property type="evidence" value="ECO:0007669"/>
    <property type="project" value="TreeGrafter"/>
</dbReference>
<dbReference type="GO" id="GO:0046695">
    <property type="term" value="C:SLIK (SAGA-like) complex"/>
    <property type="evidence" value="ECO:0007669"/>
    <property type="project" value="InterPro"/>
</dbReference>
<dbReference type="OrthoDB" id="21449at2759"/>
<feature type="compositionally biased region" description="Low complexity" evidence="3">
    <location>
        <begin position="186"/>
        <end position="200"/>
    </location>
</feature>
<feature type="compositionally biased region" description="Acidic residues" evidence="3">
    <location>
        <begin position="324"/>
        <end position="336"/>
    </location>
</feature>
<dbReference type="KEGG" id="mgl:MGL_3245"/>